<keyword evidence="1" id="KW-0812">Transmembrane</keyword>
<feature type="transmembrane region" description="Helical" evidence="1">
    <location>
        <begin position="36"/>
        <end position="58"/>
    </location>
</feature>
<reference evidence="2 3" key="1">
    <citation type="submission" date="2018-03" db="EMBL/GenBank/DDBJ databases">
        <title>Draft Genome Sequences of the Obligatory Marine Myxobacteria Enhygromyxa salina SWB005.</title>
        <authorList>
            <person name="Poehlein A."/>
            <person name="Moghaddam J.A."/>
            <person name="Harms H."/>
            <person name="Alanjari M."/>
            <person name="Koenig G.M."/>
            <person name="Daniel R."/>
            <person name="Schaeberle T.F."/>
        </authorList>
    </citation>
    <scope>NUCLEOTIDE SEQUENCE [LARGE SCALE GENOMIC DNA]</scope>
    <source>
        <strain evidence="2 3">SWB005</strain>
    </source>
</reference>
<sequence length="116" mass="12845">MPRPTQDQRDQVSRYAEILRAQQDTRAERAALASETAWGAATSLVLTVIMLLVAFWFTSPGSRAFGVAVGVALCSSLLGPVVTGLFLRRSQLRQRRAAERLVSLQHEDEFTSVDRI</sequence>
<evidence type="ECO:0000256" key="1">
    <source>
        <dbReference type="SAM" id="Phobius"/>
    </source>
</evidence>
<protein>
    <submittedName>
        <fullName evidence="2">Uncharacterized protein</fullName>
    </submittedName>
</protein>
<gene>
    <name evidence="2" type="ORF">ENSA5_37850</name>
</gene>
<proteinExistence type="predicted"/>
<keyword evidence="1" id="KW-0472">Membrane</keyword>
<dbReference type="Proteomes" id="UP000237968">
    <property type="component" value="Unassembled WGS sequence"/>
</dbReference>
<accession>A0A2S9XS09</accession>
<dbReference type="AlphaFoldDB" id="A0A2S9XS09"/>
<evidence type="ECO:0000313" key="2">
    <source>
        <dbReference type="EMBL" id="PRP95652.1"/>
    </source>
</evidence>
<dbReference type="EMBL" id="PVNK01000167">
    <property type="protein sequence ID" value="PRP95652.1"/>
    <property type="molecule type" value="Genomic_DNA"/>
</dbReference>
<name>A0A2S9XS09_9BACT</name>
<evidence type="ECO:0000313" key="3">
    <source>
        <dbReference type="Proteomes" id="UP000237968"/>
    </source>
</evidence>
<dbReference type="Gene3D" id="1.20.1640.10">
    <property type="entry name" value="Multidrug efflux transporter AcrB transmembrane domain"/>
    <property type="match status" value="1"/>
</dbReference>
<feature type="transmembrane region" description="Helical" evidence="1">
    <location>
        <begin position="64"/>
        <end position="87"/>
    </location>
</feature>
<dbReference type="RefSeq" id="WP_106393112.1">
    <property type="nucleotide sequence ID" value="NZ_PVNK01000167.1"/>
</dbReference>
<keyword evidence="1" id="KW-1133">Transmembrane helix</keyword>
<keyword evidence="3" id="KW-1185">Reference proteome</keyword>
<comment type="caution">
    <text evidence="2">The sequence shown here is derived from an EMBL/GenBank/DDBJ whole genome shotgun (WGS) entry which is preliminary data.</text>
</comment>
<organism evidence="2 3">
    <name type="scientific">Enhygromyxa salina</name>
    <dbReference type="NCBI Taxonomy" id="215803"/>
    <lineage>
        <taxon>Bacteria</taxon>
        <taxon>Pseudomonadati</taxon>
        <taxon>Myxococcota</taxon>
        <taxon>Polyangia</taxon>
        <taxon>Nannocystales</taxon>
        <taxon>Nannocystaceae</taxon>
        <taxon>Enhygromyxa</taxon>
    </lineage>
</organism>